<reference evidence="1" key="1">
    <citation type="submission" date="2019-11" db="EMBL/GenBank/DDBJ databases">
        <title>Nori genome reveals adaptations in red seaweeds to the harsh intertidal environment.</title>
        <authorList>
            <person name="Wang D."/>
            <person name="Mao Y."/>
        </authorList>
    </citation>
    <scope>NUCLEOTIDE SEQUENCE</scope>
    <source>
        <tissue evidence="1">Gametophyte</tissue>
    </source>
</reference>
<name>A0ACC3C046_PYRYE</name>
<accession>A0ACC3C046</accession>
<evidence type="ECO:0000313" key="1">
    <source>
        <dbReference type="EMBL" id="KAK1863595.1"/>
    </source>
</evidence>
<proteinExistence type="predicted"/>
<dbReference type="EMBL" id="CM020619">
    <property type="protein sequence ID" value="KAK1863595.1"/>
    <property type="molecule type" value="Genomic_DNA"/>
</dbReference>
<protein>
    <submittedName>
        <fullName evidence="1">Uncharacterized protein</fullName>
    </submittedName>
</protein>
<sequence>MRFLCSGATFASSRDYSFLPPGGRDTRVLGHACRHRHRLVTTMQPVVRAAPPPKGRDDAPPLPLRPALLYFAQFTAFASPGRFLSVFLRAYGLSDAAIGAVLAAPSVLSLGSLVAGGLFADATPSGPVLTILGGNGVSLAFFLALAVTPALPPPARLPWVASAVTGAKVSRALVNPVIDAYTLRYLAATAAGDSNGGDNSRAVAAAKARYGVERAAGAVAWAATSLALGAAIDAVGFRVVYAFRLVTTAAVMWLVVWAFYLRGARPAGGGGREAHPLVAAPPPPAAAYGAADATPAEDTSATAVAVAPADAVATPSAGAAAAPPAPLQSGGAFAFATSLLCSPYSAVFLAAVMILNVGTALVGNLVFLFWVGDLHASSFLCGVSVVITVICEVPLFVVAPWLSRRLSAPAMLLIAMACYVVQVAVYVCISDPRYVLFVEPLHGVTFSLMNIATVAEASRLAPPHLQATGQAFISVVRTVGTIVGTVGGSAVMQWAGSTVAYGVAGVLVATAAVVYGLVAWIERRHGGVVGVDLAD</sequence>
<evidence type="ECO:0000313" key="2">
    <source>
        <dbReference type="Proteomes" id="UP000798662"/>
    </source>
</evidence>
<comment type="caution">
    <text evidence="1">The sequence shown here is derived from an EMBL/GenBank/DDBJ whole genome shotgun (WGS) entry which is preliminary data.</text>
</comment>
<keyword evidence="2" id="KW-1185">Reference proteome</keyword>
<organism evidence="1 2">
    <name type="scientific">Pyropia yezoensis</name>
    <name type="common">Susabi-nori</name>
    <name type="synonym">Porphyra yezoensis</name>
    <dbReference type="NCBI Taxonomy" id="2788"/>
    <lineage>
        <taxon>Eukaryota</taxon>
        <taxon>Rhodophyta</taxon>
        <taxon>Bangiophyceae</taxon>
        <taxon>Bangiales</taxon>
        <taxon>Bangiaceae</taxon>
        <taxon>Pyropia</taxon>
    </lineage>
</organism>
<dbReference type="Proteomes" id="UP000798662">
    <property type="component" value="Chromosome 2"/>
</dbReference>
<gene>
    <name evidence="1" type="ORF">I4F81_006149</name>
</gene>